<evidence type="ECO:0000259" key="3">
    <source>
        <dbReference type="Pfam" id="PF25591"/>
    </source>
</evidence>
<keyword evidence="2" id="KW-1133">Transmembrane helix</keyword>
<organism evidence="5 6">
    <name type="scientific">Cellulomonas uda</name>
    <dbReference type="NCBI Taxonomy" id="1714"/>
    <lineage>
        <taxon>Bacteria</taxon>
        <taxon>Bacillati</taxon>
        <taxon>Actinomycetota</taxon>
        <taxon>Actinomycetes</taxon>
        <taxon>Micrococcales</taxon>
        <taxon>Cellulomonadaceae</taxon>
        <taxon>Cellulomonas</taxon>
    </lineage>
</organism>
<feature type="compositionally biased region" description="Low complexity" evidence="1">
    <location>
        <begin position="580"/>
        <end position="595"/>
    </location>
</feature>
<dbReference type="EMBL" id="BJLP01000070">
    <property type="protein sequence ID" value="GEA82586.1"/>
    <property type="molecule type" value="Genomic_DNA"/>
</dbReference>
<feature type="region of interest" description="Disordered" evidence="1">
    <location>
        <begin position="548"/>
        <end position="605"/>
    </location>
</feature>
<dbReference type="InterPro" id="IPR057697">
    <property type="entry name" value="DUF7937"/>
</dbReference>
<feature type="region of interest" description="Disordered" evidence="1">
    <location>
        <begin position="1"/>
        <end position="21"/>
    </location>
</feature>
<feature type="transmembrane region" description="Helical" evidence="2">
    <location>
        <begin position="209"/>
        <end position="232"/>
    </location>
</feature>
<evidence type="ECO:0000256" key="1">
    <source>
        <dbReference type="SAM" id="MobiDB-lite"/>
    </source>
</evidence>
<feature type="domain" description="Leucine rich repeat variant" evidence="3">
    <location>
        <begin position="596"/>
        <end position="655"/>
    </location>
</feature>
<feature type="transmembrane region" description="Helical" evidence="2">
    <location>
        <begin position="354"/>
        <end position="373"/>
    </location>
</feature>
<keyword evidence="2" id="KW-0472">Membrane</keyword>
<evidence type="ECO:0000256" key="2">
    <source>
        <dbReference type="SAM" id="Phobius"/>
    </source>
</evidence>
<sequence>MSSPDEQPGGPHPYSSGGYPPPPAKRPSAFAGVPVRDYVTDAVAVLLLLVSLGLGWDYRYTAGERLEVVLATVLSVLSLTLFYLARFGALPRGWTNRTVLAARALANVPYVLLVVVYLVLDVGVAFTDEVVGEVVPGGIGPAVAVGLAGVAVAAGPRVAELGSARTVELVTAWTRRALVALLGVALALQLVSLVDLATNLADLLRLDGGWGLVLVSLGGTLLVALVAAVPLLGVVRGSAAWRWVLLAVATTATLWFVFYGPFHGEQPGSGFHTALTVATWHAGYVVLPAAGAVVLYPVWSRLVRPVAPPEREWFDVAHRSWLSVVVIAAGYALLHLVVVVASGTAGGGVRAWEVALVVVLVLTALAAFVARTVHAGDPAGGRPAALVATSVVVALGIVALALLGDADALPRLLGQVDLSDLLVAFGLPTLATVALLGPASVRQWYAVHGGAVRQPWTGEPQPAFAHPVPTGVPTQASAPVVPPTAQPAPAEPLPSQLAPVQPVTAEPVAEEPAAEPVAAEPVAAEPVAAEPDAGPAPTVPLQRAVPDAAGLGETDPATTQEEPTWFDEYAGDDPAEGQEPEPAAPAHPDAAPAHPFTAEQASDPSTDLEVLAAIAAQAPELRVHLASNPSTYPDLLEWLGRLGDPQIDAALAARRG</sequence>
<keyword evidence="2" id="KW-0812">Transmembrane</keyword>
<dbReference type="Proteomes" id="UP000315842">
    <property type="component" value="Unassembled WGS sequence"/>
</dbReference>
<evidence type="ECO:0000313" key="5">
    <source>
        <dbReference type="EMBL" id="GEA82586.1"/>
    </source>
</evidence>
<feature type="transmembrane region" description="Helical" evidence="2">
    <location>
        <begin position="177"/>
        <end position="197"/>
    </location>
</feature>
<dbReference type="InterPro" id="IPR057893">
    <property type="entry name" value="LRV_2"/>
</dbReference>
<feature type="compositionally biased region" description="Pro residues" evidence="1">
    <location>
        <begin position="480"/>
        <end position="492"/>
    </location>
</feature>
<evidence type="ECO:0000313" key="6">
    <source>
        <dbReference type="Proteomes" id="UP000315842"/>
    </source>
</evidence>
<feature type="transmembrane region" description="Helical" evidence="2">
    <location>
        <begin position="320"/>
        <end position="342"/>
    </location>
</feature>
<feature type="transmembrane region" description="Helical" evidence="2">
    <location>
        <begin position="385"/>
        <end position="403"/>
    </location>
</feature>
<accession>A0A4Y3KFX8</accession>
<feature type="transmembrane region" description="Helical" evidence="2">
    <location>
        <begin position="138"/>
        <end position="156"/>
    </location>
</feature>
<keyword evidence="6" id="KW-1185">Reference proteome</keyword>
<reference evidence="5 6" key="1">
    <citation type="submission" date="2019-06" db="EMBL/GenBank/DDBJ databases">
        <title>Whole genome shotgun sequence of Cellulomonas uda NBRC 3747.</title>
        <authorList>
            <person name="Hosoyama A."/>
            <person name="Uohara A."/>
            <person name="Ohji S."/>
            <person name="Ichikawa N."/>
        </authorList>
    </citation>
    <scope>NUCLEOTIDE SEQUENCE [LARGE SCALE GENOMIC DNA]</scope>
    <source>
        <strain evidence="5 6">NBRC 3747</strain>
    </source>
</reference>
<proteinExistence type="predicted"/>
<feature type="transmembrane region" description="Helical" evidence="2">
    <location>
        <begin position="423"/>
        <end position="441"/>
    </location>
</feature>
<feature type="transmembrane region" description="Helical" evidence="2">
    <location>
        <begin position="68"/>
        <end position="85"/>
    </location>
</feature>
<gene>
    <name evidence="5" type="ORF">CUD01_30300</name>
</gene>
<dbReference type="Pfam" id="PF25592">
    <property type="entry name" value="DUF7937"/>
    <property type="match status" value="1"/>
</dbReference>
<dbReference type="AlphaFoldDB" id="A0A4Y3KFX8"/>
<comment type="caution">
    <text evidence="5">The sequence shown here is derived from an EMBL/GenBank/DDBJ whole genome shotgun (WGS) entry which is preliminary data.</text>
</comment>
<evidence type="ECO:0000259" key="4">
    <source>
        <dbReference type="Pfam" id="PF25592"/>
    </source>
</evidence>
<feature type="region of interest" description="Disordered" evidence="1">
    <location>
        <begin position="457"/>
        <end position="496"/>
    </location>
</feature>
<feature type="compositionally biased region" description="Low complexity" evidence="1">
    <location>
        <begin position="8"/>
        <end position="18"/>
    </location>
</feature>
<feature type="compositionally biased region" description="Acidic residues" evidence="1">
    <location>
        <begin position="569"/>
        <end position="579"/>
    </location>
</feature>
<feature type="transmembrane region" description="Helical" evidence="2">
    <location>
        <begin position="278"/>
        <end position="299"/>
    </location>
</feature>
<dbReference type="RefSeq" id="WP_141322367.1">
    <property type="nucleotide sequence ID" value="NZ_BJLP01000070.1"/>
</dbReference>
<feature type="domain" description="DUF7937" evidence="4">
    <location>
        <begin position="37"/>
        <end position="443"/>
    </location>
</feature>
<name>A0A4Y3KFX8_CELUD</name>
<protein>
    <submittedName>
        <fullName evidence="5">Uncharacterized protein</fullName>
    </submittedName>
</protein>
<feature type="transmembrane region" description="Helical" evidence="2">
    <location>
        <begin position="105"/>
        <end position="126"/>
    </location>
</feature>
<dbReference type="Pfam" id="PF25591">
    <property type="entry name" value="LRV_2"/>
    <property type="match status" value="1"/>
</dbReference>
<feature type="transmembrane region" description="Helical" evidence="2">
    <location>
        <begin position="239"/>
        <end position="258"/>
    </location>
</feature>